<evidence type="ECO:0000313" key="7">
    <source>
        <dbReference type="EMBL" id="MCH7412552.1"/>
    </source>
</evidence>
<keyword evidence="4 6" id="KW-1133">Transmembrane helix</keyword>
<dbReference type="InterPro" id="IPR006696">
    <property type="entry name" value="DUF423"/>
</dbReference>
<dbReference type="PANTHER" id="PTHR43461">
    <property type="entry name" value="TRANSMEMBRANE PROTEIN 256"/>
    <property type="match status" value="1"/>
</dbReference>
<proteinExistence type="inferred from homology"/>
<organism evidence="7 8">
    <name type="scientific">Belliella alkalica</name>
    <dbReference type="NCBI Taxonomy" id="1730871"/>
    <lineage>
        <taxon>Bacteria</taxon>
        <taxon>Pseudomonadati</taxon>
        <taxon>Bacteroidota</taxon>
        <taxon>Cytophagia</taxon>
        <taxon>Cytophagales</taxon>
        <taxon>Cyclobacteriaceae</taxon>
        <taxon>Belliella</taxon>
    </lineage>
</organism>
<reference evidence="7" key="1">
    <citation type="submission" date="2022-03" db="EMBL/GenBank/DDBJ databases">
        <title>De novo assembled genomes of Belliella spp. (Cyclobacteriaceae) strains.</title>
        <authorList>
            <person name="Szabo A."/>
            <person name="Korponai K."/>
            <person name="Felfoldi T."/>
        </authorList>
    </citation>
    <scope>NUCLEOTIDE SEQUENCE</scope>
    <source>
        <strain evidence="7">DSM 111903</strain>
    </source>
</reference>
<accession>A0ABS9V813</accession>
<evidence type="ECO:0000256" key="2">
    <source>
        <dbReference type="ARBA" id="ARBA00009694"/>
    </source>
</evidence>
<keyword evidence="8" id="KW-1185">Reference proteome</keyword>
<dbReference type="RefSeq" id="WP_241410134.1">
    <property type="nucleotide sequence ID" value="NZ_JAKZGO010000002.1"/>
</dbReference>
<gene>
    <name evidence="7" type="ORF">MM213_03570</name>
</gene>
<keyword evidence="3 6" id="KW-0812">Transmembrane</keyword>
<name>A0ABS9V813_9BACT</name>
<evidence type="ECO:0000256" key="5">
    <source>
        <dbReference type="ARBA" id="ARBA00023136"/>
    </source>
</evidence>
<feature type="transmembrane region" description="Helical" evidence="6">
    <location>
        <begin position="99"/>
        <end position="122"/>
    </location>
</feature>
<sequence>MKNTKYIQLAAIFGALAVGIGAFGAHGLEEILTKNGRIDTFETGVKYHFYHSIAMAIVGILIINFPKAKYFSSAAFLFLIGIVIFSGSLYFLSLTGITWLGAVTPLGGVAFILGWIFLFLGARSINQ</sequence>
<dbReference type="Proteomes" id="UP001165430">
    <property type="component" value="Unassembled WGS sequence"/>
</dbReference>
<evidence type="ECO:0000256" key="6">
    <source>
        <dbReference type="SAM" id="Phobius"/>
    </source>
</evidence>
<feature type="transmembrane region" description="Helical" evidence="6">
    <location>
        <begin position="73"/>
        <end position="93"/>
    </location>
</feature>
<evidence type="ECO:0000256" key="3">
    <source>
        <dbReference type="ARBA" id="ARBA00022692"/>
    </source>
</evidence>
<comment type="similarity">
    <text evidence="2">Belongs to the UPF0382 family.</text>
</comment>
<feature type="transmembrane region" description="Helical" evidence="6">
    <location>
        <begin position="48"/>
        <end position="66"/>
    </location>
</feature>
<evidence type="ECO:0000313" key="8">
    <source>
        <dbReference type="Proteomes" id="UP001165430"/>
    </source>
</evidence>
<dbReference type="Pfam" id="PF04241">
    <property type="entry name" value="DUF423"/>
    <property type="match status" value="1"/>
</dbReference>
<protein>
    <submittedName>
        <fullName evidence="7">DUF423 domain-containing protein</fullName>
    </submittedName>
</protein>
<evidence type="ECO:0000256" key="1">
    <source>
        <dbReference type="ARBA" id="ARBA00004141"/>
    </source>
</evidence>
<comment type="subcellular location">
    <subcellularLocation>
        <location evidence="1">Membrane</location>
        <topology evidence="1">Multi-pass membrane protein</topology>
    </subcellularLocation>
</comment>
<comment type="caution">
    <text evidence="7">The sequence shown here is derived from an EMBL/GenBank/DDBJ whole genome shotgun (WGS) entry which is preliminary data.</text>
</comment>
<dbReference type="PANTHER" id="PTHR43461:SF1">
    <property type="entry name" value="TRANSMEMBRANE PROTEIN 256"/>
    <property type="match status" value="1"/>
</dbReference>
<evidence type="ECO:0000256" key="4">
    <source>
        <dbReference type="ARBA" id="ARBA00022989"/>
    </source>
</evidence>
<dbReference type="EMBL" id="JAKZGO010000002">
    <property type="protein sequence ID" value="MCH7412552.1"/>
    <property type="molecule type" value="Genomic_DNA"/>
</dbReference>
<keyword evidence="5 6" id="KW-0472">Membrane</keyword>